<reference evidence="1 2" key="1">
    <citation type="submission" date="2015-09" db="EMBL/GenBank/DDBJ databases">
        <authorList>
            <consortium name="Pathogen Informatics"/>
        </authorList>
    </citation>
    <scope>NUCLEOTIDE SEQUENCE [LARGE SCALE GENOMIC DNA]</scope>
    <source>
        <strain evidence="1 2">2789STDY5834875</strain>
    </source>
</reference>
<dbReference type="AlphaFoldDB" id="A0A174YY51"/>
<dbReference type="Proteomes" id="UP000095621">
    <property type="component" value="Unassembled WGS sequence"/>
</dbReference>
<dbReference type="RefSeq" id="WP_055215726.1">
    <property type="nucleotide sequence ID" value="NZ_CZBU01000003.1"/>
</dbReference>
<proteinExistence type="predicted"/>
<sequence length="400" mass="46288">MSDRILFLSNGSICYDSTTYFIECISEELKAMGWEVMHIRLDKATQKDKLCVLADEYDSQPFDYVFDINTKLDAVCDYSGRYCFDRLGKAVWHYILDHPFYHHDSLKVPLKNMNVICLDEMHKKFIDETYPHINSCIVLPLAAKQAESGLKPYDMRDNDLIFTASYTDPDMVYFKAKKQDSENVVFFNTFTQRLFDNPELTQEEAIRKMYPGISGVQTAEKLRENFMADVYIQAAIRQEIVVQLIRNHVPVKLYGHNWDTFLTKAEVLMKEDLTFIKEHVEDCGEVTYGELPAIYNNARLSINQLPWFKAGIHDRTPLALMNGCVSITDGSTYMRREIPMDSGVEYYSLDELENVGEKIKSLVADVGSMKEKVARGVQYAEDMWSWKHWAVEFVEAAKEC</sequence>
<gene>
    <name evidence="1" type="ORF">ERS852490_01688</name>
</gene>
<dbReference type="EMBL" id="CZBU01000003">
    <property type="protein sequence ID" value="CUQ77609.1"/>
    <property type="molecule type" value="Genomic_DNA"/>
</dbReference>
<protein>
    <recommendedName>
        <fullName evidence="3">Glycosyltransferase family 1 protein</fullName>
    </recommendedName>
</protein>
<name>A0A174YY51_9FIRM</name>
<evidence type="ECO:0000313" key="1">
    <source>
        <dbReference type="EMBL" id="CUQ77609.1"/>
    </source>
</evidence>
<evidence type="ECO:0000313" key="2">
    <source>
        <dbReference type="Proteomes" id="UP000095621"/>
    </source>
</evidence>
<dbReference type="OrthoDB" id="5756516at2"/>
<accession>A0A174YY51</accession>
<evidence type="ECO:0008006" key="3">
    <source>
        <dbReference type="Google" id="ProtNLM"/>
    </source>
</evidence>
<organism evidence="1 2">
    <name type="scientific">Lachnospira eligens</name>
    <dbReference type="NCBI Taxonomy" id="39485"/>
    <lineage>
        <taxon>Bacteria</taxon>
        <taxon>Bacillati</taxon>
        <taxon>Bacillota</taxon>
        <taxon>Clostridia</taxon>
        <taxon>Lachnospirales</taxon>
        <taxon>Lachnospiraceae</taxon>
        <taxon>Lachnospira</taxon>
    </lineage>
</organism>